<dbReference type="Pfam" id="PF00593">
    <property type="entry name" value="TonB_dep_Rec_b-barrel"/>
    <property type="match status" value="1"/>
</dbReference>
<keyword evidence="6 11" id="KW-0798">TonB box</keyword>
<accession>A0ABY4BBY6</accession>
<evidence type="ECO:0000256" key="8">
    <source>
        <dbReference type="ARBA" id="ARBA00023170"/>
    </source>
</evidence>
<reference evidence="15 16" key="1">
    <citation type="submission" date="2022-03" db="EMBL/GenBank/DDBJ databases">
        <title>Hymenobactersp. isolated from the air.</title>
        <authorList>
            <person name="Won M."/>
            <person name="Kwon S.-W."/>
        </authorList>
    </citation>
    <scope>NUCLEOTIDE SEQUENCE [LARGE SCALE GENOMIC DNA]</scope>
    <source>
        <strain evidence="15 16">KACC 22596</strain>
    </source>
</reference>
<evidence type="ECO:0000256" key="7">
    <source>
        <dbReference type="ARBA" id="ARBA00023136"/>
    </source>
</evidence>
<evidence type="ECO:0000259" key="14">
    <source>
        <dbReference type="Pfam" id="PF07715"/>
    </source>
</evidence>
<evidence type="ECO:0000256" key="5">
    <source>
        <dbReference type="ARBA" id="ARBA00022729"/>
    </source>
</evidence>
<feature type="domain" description="TonB-dependent receptor plug" evidence="14">
    <location>
        <begin position="136"/>
        <end position="240"/>
    </location>
</feature>
<keyword evidence="9 10" id="KW-0998">Cell outer membrane</keyword>
<evidence type="ECO:0000256" key="9">
    <source>
        <dbReference type="ARBA" id="ARBA00023237"/>
    </source>
</evidence>
<evidence type="ECO:0000256" key="12">
    <source>
        <dbReference type="SAM" id="SignalP"/>
    </source>
</evidence>
<comment type="similarity">
    <text evidence="10 11">Belongs to the TonB-dependent receptor family.</text>
</comment>
<evidence type="ECO:0000256" key="2">
    <source>
        <dbReference type="ARBA" id="ARBA00022448"/>
    </source>
</evidence>
<dbReference type="Pfam" id="PF13715">
    <property type="entry name" value="CarbopepD_reg_2"/>
    <property type="match status" value="1"/>
</dbReference>
<dbReference type="InterPro" id="IPR000531">
    <property type="entry name" value="Beta-barrel_TonB"/>
</dbReference>
<evidence type="ECO:0000313" key="15">
    <source>
        <dbReference type="EMBL" id="UOE35278.1"/>
    </source>
</evidence>
<dbReference type="Pfam" id="PF07715">
    <property type="entry name" value="Plug"/>
    <property type="match status" value="1"/>
</dbReference>
<dbReference type="Gene3D" id="2.170.130.10">
    <property type="entry name" value="TonB-dependent receptor, plug domain"/>
    <property type="match status" value="1"/>
</dbReference>
<feature type="signal peptide" evidence="12">
    <location>
        <begin position="1"/>
        <end position="20"/>
    </location>
</feature>
<keyword evidence="7 10" id="KW-0472">Membrane</keyword>
<keyword evidence="8 15" id="KW-0675">Receptor</keyword>
<dbReference type="SUPFAM" id="SSF49464">
    <property type="entry name" value="Carboxypeptidase regulatory domain-like"/>
    <property type="match status" value="1"/>
</dbReference>
<dbReference type="InterPro" id="IPR039426">
    <property type="entry name" value="TonB-dep_rcpt-like"/>
</dbReference>
<dbReference type="EMBL" id="CP094534">
    <property type="protein sequence ID" value="UOE35278.1"/>
    <property type="molecule type" value="Genomic_DNA"/>
</dbReference>
<evidence type="ECO:0000256" key="10">
    <source>
        <dbReference type="PROSITE-ProRule" id="PRU01360"/>
    </source>
</evidence>
<dbReference type="InterPro" id="IPR012910">
    <property type="entry name" value="Plug_dom"/>
</dbReference>
<dbReference type="SUPFAM" id="SSF56935">
    <property type="entry name" value="Porins"/>
    <property type="match status" value="1"/>
</dbReference>
<evidence type="ECO:0000313" key="16">
    <source>
        <dbReference type="Proteomes" id="UP000831390"/>
    </source>
</evidence>
<dbReference type="PANTHER" id="PTHR30069">
    <property type="entry name" value="TONB-DEPENDENT OUTER MEMBRANE RECEPTOR"/>
    <property type="match status" value="1"/>
</dbReference>
<evidence type="ECO:0000256" key="3">
    <source>
        <dbReference type="ARBA" id="ARBA00022452"/>
    </source>
</evidence>
<keyword evidence="16" id="KW-1185">Reference proteome</keyword>
<dbReference type="InterPro" id="IPR008969">
    <property type="entry name" value="CarboxyPept-like_regulatory"/>
</dbReference>
<keyword evidence="4 10" id="KW-0812">Transmembrane</keyword>
<name>A0ABY4BBY6_9BACT</name>
<evidence type="ECO:0000256" key="4">
    <source>
        <dbReference type="ARBA" id="ARBA00022692"/>
    </source>
</evidence>
<dbReference type="Gene3D" id="2.60.40.1120">
    <property type="entry name" value="Carboxypeptidase-like, regulatory domain"/>
    <property type="match status" value="1"/>
</dbReference>
<feature type="domain" description="TonB-dependent receptor-like beta-barrel" evidence="13">
    <location>
        <begin position="261"/>
        <end position="777"/>
    </location>
</feature>
<evidence type="ECO:0000256" key="6">
    <source>
        <dbReference type="ARBA" id="ARBA00023077"/>
    </source>
</evidence>
<comment type="subcellular location">
    <subcellularLocation>
        <location evidence="1 10">Cell outer membrane</location>
        <topology evidence="1 10">Multi-pass membrane protein</topology>
    </subcellularLocation>
</comment>
<keyword evidence="3 10" id="KW-1134">Transmembrane beta strand</keyword>
<dbReference type="Gene3D" id="2.40.170.20">
    <property type="entry name" value="TonB-dependent receptor, beta-barrel domain"/>
    <property type="match status" value="1"/>
</dbReference>
<keyword evidence="5 12" id="KW-0732">Signal</keyword>
<keyword evidence="2 10" id="KW-0813">Transport</keyword>
<evidence type="ECO:0000256" key="1">
    <source>
        <dbReference type="ARBA" id="ARBA00004571"/>
    </source>
</evidence>
<feature type="chain" id="PRO_5046210547" evidence="12">
    <location>
        <begin position="21"/>
        <end position="821"/>
    </location>
</feature>
<proteinExistence type="inferred from homology"/>
<dbReference type="PROSITE" id="PS52016">
    <property type="entry name" value="TONB_DEPENDENT_REC_3"/>
    <property type="match status" value="1"/>
</dbReference>
<dbReference type="InterPro" id="IPR037066">
    <property type="entry name" value="Plug_dom_sf"/>
</dbReference>
<dbReference type="RefSeq" id="WP_243516952.1">
    <property type="nucleotide sequence ID" value="NZ_CP094534.1"/>
</dbReference>
<sequence>MINRIPLTISLVLGGFFVSAAQTAPVATPAVAARGRATAPPLTGRVADAATDEALPGANVIFTDLKQGAATGPDGSFSFANLPRGRFTMQVRSLGYNTVTQTVDTGSGQPLEIKLTAAATEIGQVVVTGVSQATQLRRSPVPTTVVDRTRLNQTSGSNIVDAIAHTPGVAQITTGAAISKPVVRGLGYNRVVTLNNGARQEGQQWGDEHGIEIDEFSIDRAEIIKGPGSLLYGSDAMAGVINFVAPDPVAEGRIIGTATANYQTNNHQQGYSLLNAGNLNGLNWLVRGTRKVAGNYQNRYDGRVYNSGFNEWDANGYVGVNKSWGYSHFTFSSFNQRVGLTEGARDPQTGRFLKDVPSGDSTVSVPVTDADLHGYGLAVPQQQINHLRIGTDNNFILGENGARLTLQVSYQQNLRREYGSALDPAETSLYFQLRTVDYALRYFLPEKNGWNLTLGSTGLHQQNRNLGVEFLIPAYRVNEGGVFGVAKKTIGALDISGGLRYDIRQISADRLSLDGNERPSTNPTAETKFPGFESNFHNYSGSLGLAYSLSERLTVKANLARGFRAPNIAELGSNGKHEGTIRYEIGNENLAAETSLQVDVGVSYASEHVSFSVDAFENSISNYIFTRRLLTASGADSLRDDTGAYKYEQGQARLYGGEVSLDFHPHPLDWLHFENAFSMVRARQLNVEADQRYLPFIPADRLQSELRANFRRQGKRLTNPYARLQMERTFAQNRFFSAFDTETATPGYTLFNAGVGTDVASASGRTLFSLFVTANNLFDVGYQSHLSRLKYADYNAANGRTGVFNQGRNVSVRLVVPLSFK</sequence>
<gene>
    <name evidence="15" type="ORF">MTP16_06395</name>
</gene>
<dbReference type="PANTHER" id="PTHR30069:SF29">
    <property type="entry name" value="HEMOGLOBIN AND HEMOGLOBIN-HAPTOGLOBIN-BINDING PROTEIN 1-RELATED"/>
    <property type="match status" value="1"/>
</dbReference>
<dbReference type="InterPro" id="IPR036942">
    <property type="entry name" value="Beta-barrel_TonB_sf"/>
</dbReference>
<evidence type="ECO:0000256" key="11">
    <source>
        <dbReference type="RuleBase" id="RU003357"/>
    </source>
</evidence>
<protein>
    <submittedName>
        <fullName evidence="15">TonB-dependent receptor</fullName>
    </submittedName>
</protein>
<dbReference type="Proteomes" id="UP000831390">
    <property type="component" value="Chromosome"/>
</dbReference>
<evidence type="ECO:0000259" key="13">
    <source>
        <dbReference type="Pfam" id="PF00593"/>
    </source>
</evidence>
<organism evidence="15 16">
    <name type="scientific">Hymenobacter monticola</name>
    <dbReference type="NCBI Taxonomy" id="1705399"/>
    <lineage>
        <taxon>Bacteria</taxon>
        <taxon>Pseudomonadati</taxon>
        <taxon>Bacteroidota</taxon>
        <taxon>Cytophagia</taxon>
        <taxon>Cytophagales</taxon>
        <taxon>Hymenobacteraceae</taxon>
        <taxon>Hymenobacter</taxon>
    </lineage>
</organism>